<sequence>MEQPFCGVEVLFVAGFGPITQNTSQSAAFYQQALGLPLKPMEGNEDYLLTEHDALNGVKHFALWPLAQAAQSCFGQDQWPQDLPVPQAWMEFDVADMAKATQTLLDQGYQLLVANRLEPWGQSVTRLLSPEGLLVGVTLTPWMRANP</sequence>
<dbReference type="GeneID" id="30322732"/>
<gene>
    <name evidence="2" type="ORF">NCTC12965_06053</name>
    <name evidence="1" type="ORF">NCTC13193_03043</name>
</gene>
<protein>
    <submittedName>
        <fullName evidence="1">Glyoxalase-like domain</fullName>
    </submittedName>
</protein>
<evidence type="ECO:0000313" key="1">
    <source>
        <dbReference type="EMBL" id="VEI70573.1"/>
    </source>
</evidence>
<evidence type="ECO:0000313" key="2">
    <source>
        <dbReference type="EMBL" id="VTR50780.1"/>
    </source>
</evidence>
<name>A0A0F7HFI9_SERFO</name>
<accession>A0A0F7HFI9</accession>
<proteinExistence type="predicted"/>
<dbReference type="AlphaFoldDB" id="A0A0F7HFI9"/>
<dbReference type="Gene3D" id="3.10.180.10">
    <property type="entry name" value="2,3-Dihydroxybiphenyl 1,2-Dioxygenase, domain 1"/>
    <property type="match status" value="1"/>
</dbReference>
<dbReference type="KEGG" id="sfw:WN53_21370"/>
<dbReference type="EMBL" id="LR134492">
    <property type="protein sequence ID" value="VEI70573.1"/>
    <property type="molecule type" value="Genomic_DNA"/>
</dbReference>
<dbReference type="EMBL" id="CABEEZ010000122">
    <property type="protein sequence ID" value="VTR50780.1"/>
    <property type="molecule type" value="Genomic_DNA"/>
</dbReference>
<evidence type="ECO:0000313" key="3">
    <source>
        <dbReference type="Proteomes" id="UP000270487"/>
    </source>
</evidence>
<dbReference type="Proteomes" id="UP000270487">
    <property type="component" value="Chromosome"/>
</dbReference>
<dbReference type="RefSeq" id="WP_024487095.1">
    <property type="nucleotide sequence ID" value="NZ_CAMISF010000004.1"/>
</dbReference>
<organism evidence="1 3">
    <name type="scientific">Serratia fonticola</name>
    <dbReference type="NCBI Taxonomy" id="47917"/>
    <lineage>
        <taxon>Bacteria</taxon>
        <taxon>Pseudomonadati</taxon>
        <taxon>Pseudomonadota</taxon>
        <taxon>Gammaproteobacteria</taxon>
        <taxon>Enterobacterales</taxon>
        <taxon>Yersiniaceae</taxon>
        <taxon>Serratia</taxon>
    </lineage>
</organism>
<dbReference type="STRING" id="47917.AV650_17120"/>
<dbReference type="SUPFAM" id="SSF54593">
    <property type="entry name" value="Glyoxalase/Bleomycin resistance protein/Dihydroxybiphenyl dioxygenase"/>
    <property type="match status" value="1"/>
</dbReference>
<dbReference type="InterPro" id="IPR029068">
    <property type="entry name" value="Glyas_Bleomycin-R_OHBP_Dase"/>
</dbReference>
<reference evidence="1 3" key="1">
    <citation type="submission" date="2018-12" db="EMBL/GenBank/DDBJ databases">
        <authorList>
            <consortium name="Pathogen Informatics"/>
        </authorList>
    </citation>
    <scope>NUCLEOTIDE SEQUENCE [LARGE SCALE GENOMIC DNA]</scope>
    <source>
        <strain evidence="2">NCTC12965</strain>
        <strain evidence="1 3">NCTC13193</strain>
    </source>
</reference>